<evidence type="ECO:0000313" key="3">
    <source>
        <dbReference type="Proteomes" id="UP001202052"/>
    </source>
</evidence>
<feature type="domain" description="A-factor biosynthesis hotdog" evidence="1">
    <location>
        <begin position="208"/>
        <end position="304"/>
    </location>
</feature>
<organism evidence="2 3">
    <name type="scientific">Streptomyces lavenduligriseus</name>
    <dbReference type="NCBI Taxonomy" id="67315"/>
    <lineage>
        <taxon>Bacteria</taxon>
        <taxon>Bacillati</taxon>
        <taxon>Actinomycetota</taxon>
        <taxon>Actinomycetes</taxon>
        <taxon>Kitasatosporales</taxon>
        <taxon>Streptomycetaceae</taxon>
        <taxon>Streptomyces</taxon>
    </lineage>
</organism>
<dbReference type="Pfam" id="PF03756">
    <property type="entry name" value="AfsA"/>
    <property type="match status" value="2"/>
</dbReference>
<sequence>MTLHPVPTLARSTPVADRNTLAERTWTPLSDDDLLALTATVPRQYVHRAAVAEVFLTGWRADGPDSFTVAAQWPRTHAFFTPVAGRLDPLLLAETVRQTGALLAHAEYQVPFGHQFLLQSLSYSVTEEGLRIGAAPADVELKITCGDIAYRSGHLSRMRYHAVLLREGRPVAEAEAAFGCASPAVYRRLRAGAPSKALPLPQALSPRAVGREHPQDVVLAAAGRPGRWRLRADTTHPILFDHPVDHVPGMVLLEAARQAAHALHGASRRQPPITMDSVFTRYVEFGSPCYIEAEHIHSAGPGPRVRVRGVQDGAETFSATLTLWSPDGAQGRRGGLL</sequence>
<dbReference type="InterPro" id="IPR005509">
    <property type="entry name" value="AfsA_hotdog_dom"/>
</dbReference>
<accession>A0ABT0NL98</accession>
<protein>
    <recommendedName>
        <fullName evidence="1">A-factor biosynthesis hotdog domain-containing protein</fullName>
    </recommendedName>
</protein>
<proteinExistence type="predicted"/>
<evidence type="ECO:0000259" key="1">
    <source>
        <dbReference type="Pfam" id="PF03756"/>
    </source>
</evidence>
<reference evidence="2 3" key="1">
    <citation type="submission" date="2022-05" db="EMBL/GenBank/DDBJ databases">
        <title>Genome Resource of Streptomyces lavenduligriseus GA1-1, a Strain with Broad-Spectrum Antifungal Activity against Phytopathogenic Fungi.</title>
        <authorList>
            <person name="Qi D."/>
        </authorList>
    </citation>
    <scope>NUCLEOTIDE SEQUENCE [LARGE SCALE GENOMIC DNA]</scope>
    <source>
        <strain evidence="2 3">GA1-1</strain>
    </source>
</reference>
<dbReference type="RefSeq" id="WP_249456834.1">
    <property type="nucleotide sequence ID" value="NZ_JAMCCK010000003.1"/>
</dbReference>
<dbReference type="EMBL" id="JAMCCK010000003">
    <property type="protein sequence ID" value="MCL3992240.1"/>
    <property type="molecule type" value="Genomic_DNA"/>
</dbReference>
<dbReference type="NCBIfam" id="NF041195">
    <property type="entry name" value="ScbA_BarX_GamBu"/>
    <property type="match status" value="1"/>
</dbReference>
<keyword evidence="3" id="KW-1185">Reference proteome</keyword>
<dbReference type="SUPFAM" id="SSF54637">
    <property type="entry name" value="Thioesterase/thiol ester dehydrase-isomerase"/>
    <property type="match status" value="1"/>
</dbReference>
<comment type="caution">
    <text evidence="2">The sequence shown here is derived from an EMBL/GenBank/DDBJ whole genome shotgun (WGS) entry which is preliminary data.</text>
</comment>
<feature type="domain" description="A-factor biosynthesis hotdog" evidence="1">
    <location>
        <begin position="45"/>
        <end position="178"/>
    </location>
</feature>
<dbReference type="Proteomes" id="UP001202052">
    <property type="component" value="Unassembled WGS sequence"/>
</dbReference>
<name>A0ABT0NL98_9ACTN</name>
<evidence type="ECO:0000313" key="2">
    <source>
        <dbReference type="EMBL" id="MCL3992240.1"/>
    </source>
</evidence>
<dbReference type="InterPro" id="IPR029069">
    <property type="entry name" value="HotDog_dom_sf"/>
</dbReference>
<dbReference type="InterPro" id="IPR047757">
    <property type="entry name" value="AfsA-like"/>
</dbReference>
<gene>
    <name evidence="2" type="ORF">M4438_01610</name>
</gene>